<gene>
    <name evidence="2" type="ORF">ZBT109_2282</name>
</gene>
<feature type="compositionally biased region" description="Polar residues" evidence="1">
    <location>
        <begin position="1"/>
        <end position="11"/>
    </location>
</feature>
<protein>
    <submittedName>
        <fullName evidence="2">FOG: TPR repeat, SEL1subfamily</fullName>
    </submittedName>
</protein>
<evidence type="ECO:0000256" key="1">
    <source>
        <dbReference type="SAM" id="MobiDB-lite"/>
    </source>
</evidence>
<sequence>MKVRAKSNSIASRHRYRPDRSGSVGCICSRRCFVISCLSSVERCSASSASADRPFITSSMMTYDLFSTLYRLRHCRNVPCTVADLPDPAQRPALVAIRNALGKGEVLPAEHHFQALLALPAAALEHAVLDDSVRFLRELECWHGKATLTLLHEWALQCPMSIWPRAFEIMYWQARLMELRIAYAQAGRALPSEPWHDLSIVMHLVHLQSLSILGQSALDWRVAQLLLSIELIADAPDWVAAWCEGDGPVTLPDRDLLLENASLRLEGLGIDMAWWPELPRHRPTLFQRDDHDVQAMGMQLSSRWLFVGLKASPYGFCCLYQSAVSHLTWLPEVPAGLQKTLGALAQQRGLVSDDINEINSLFWQDEVYALIRQGSAQQTIVARIRDDLRHRPLSPAVRGNLVGLLMDRWERQDSSLRYIGVREWAQWQRYRCATMLLALPDDAINEKRLARLVELWVRQGKQAVWCRPLIEAKRHHSALAAVLYGVMCDNGWAGLERDVDKADAWYRYAVEQAPPDGIEAFNATNCMGEPFSQALLLLSEQDGQETALWHMLCFAADAGYSDAQYRRGLFMSVAPGSFSIDDAEPWLLASLRDDHIDTFVAHYHLGVLYAGQIKSVALEDISTASETPLAYRSLYHFMAFLQLFLDHTDVPWRDEDYQQIERAMFHSVDVLCRHPELQPAFLQPLHRMLVNFRDNVRLTAGFTMLAYLYGREDSPMRHFDMAVRMIEGVRQLFPRIESIQVVHELLREQSENSQRRFDQIAATATADDLPGCSTITPPVPLNPF</sequence>
<keyword evidence="3" id="KW-1185">Reference proteome</keyword>
<name>A0A348HHB2_9GAMM</name>
<organism evidence="2 3">
    <name type="scientific">Zymobacter palmae</name>
    <dbReference type="NCBI Taxonomy" id="33074"/>
    <lineage>
        <taxon>Bacteria</taxon>
        <taxon>Pseudomonadati</taxon>
        <taxon>Pseudomonadota</taxon>
        <taxon>Gammaproteobacteria</taxon>
        <taxon>Oceanospirillales</taxon>
        <taxon>Halomonadaceae</taxon>
        <taxon>Zymobacter group</taxon>
        <taxon>Zymobacter</taxon>
    </lineage>
</organism>
<evidence type="ECO:0000313" key="2">
    <source>
        <dbReference type="EMBL" id="BBG31014.1"/>
    </source>
</evidence>
<dbReference type="KEGG" id="zpl:ZBT109_2282"/>
<evidence type="ECO:0000313" key="3">
    <source>
        <dbReference type="Proteomes" id="UP000267342"/>
    </source>
</evidence>
<dbReference type="SUPFAM" id="SSF81901">
    <property type="entry name" value="HCP-like"/>
    <property type="match status" value="1"/>
</dbReference>
<reference evidence="2 3" key="1">
    <citation type="submission" date="2018-09" db="EMBL/GenBank/DDBJ databases">
        <title>Zymobacter palmae IAM14233 (=T109) whole genome analysis.</title>
        <authorList>
            <person name="Yanase H."/>
        </authorList>
    </citation>
    <scope>NUCLEOTIDE SEQUENCE [LARGE SCALE GENOMIC DNA]</scope>
    <source>
        <strain evidence="2 3">IAM14233</strain>
    </source>
</reference>
<feature type="region of interest" description="Disordered" evidence="1">
    <location>
        <begin position="1"/>
        <end position="21"/>
    </location>
</feature>
<accession>A0A348HHB2</accession>
<dbReference type="AlphaFoldDB" id="A0A348HHB2"/>
<dbReference type="InterPro" id="IPR011990">
    <property type="entry name" value="TPR-like_helical_dom_sf"/>
</dbReference>
<proteinExistence type="predicted"/>
<dbReference type="EMBL" id="AP018933">
    <property type="protein sequence ID" value="BBG31014.1"/>
    <property type="molecule type" value="Genomic_DNA"/>
</dbReference>
<dbReference type="Gene3D" id="1.25.40.10">
    <property type="entry name" value="Tetratricopeptide repeat domain"/>
    <property type="match status" value="1"/>
</dbReference>
<dbReference type="Proteomes" id="UP000267342">
    <property type="component" value="Chromosome"/>
</dbReference>